<dbReference type="Gene3D" id="3.40.50.300">
    <property type="entry name" value="P-loop containing nucleotide triphosphate hydrolases"/>
    <property type="match status" value="1"/>
</dbReference>
<dbReference type="AlphaFoldDB" id="A9WE75"/>
<evidence type="ECO:0000256" key="1">
    <source>
        <dbReference type="ARBA" id="ARBA00022448"/>
    </source>
</evidence>
<dbReference type="InterPro" id="IPR015854">
    <property type="entry name" value="ABC_transpr_LolD-like"/>
</dbReference>
<dbReference type="HOGENOM" id="CLU_000604_1_22_0"/>
<organism evidence="5 6">
    <name type="scientific">Chloroflexus aurantiacus (strain ATCC 29366 / DSM 635 / J-10-fl)</name>
    <dbReference type="NCBI Taxonomy" id="324602"/>
    <lineage>
        <taxon>Bacteria</taxon>
        <taxon>Bacillati</taxon>
        <taxon>Chloroflexota</taxon>
        <taxon>Chloroflexia</taxon>
        <taxon>Chloroflexales</taxon>
        <taxon>Chloroflexineae</taxon>
        <taxon>Chloroflexaceae</taxon>
        <taxon>Chloroflexus</taxon>
    </lineage>
</organism>
<proteinExistence type="predicted"/>
<dbReference type="GO" id="GO:0098796">
    <property type="term" value="C:membrane protein complex"/>
    <property type="evidence" value="ECO:0007669"/>
    <property type="project" value="UniProtKB-ARBA"/>
</dbReference>
<dbReference type="InterPro" id="IPR017871">
    <property type="entry name" value="ABC_transporter-like_CS"/>
</dbReference>
<dbReference type="GO" id="GO:0016887">
    <property type="term" value="F:ATP hydrolysis activity"/>
    <property type="evidence" value="ECO:0007669"/>
    <property type="project" value="InterPro"/>
</dbReference>
<reference evidence="6" key="1">
    <citation type="journal article" date="2011" name="BMC Genomics">
        <title>Complete genome sequence of the filamentous anoxygenic phototrophic bacterium Chloroflexus aurantiacus.</title>
        <authorList>
            <person name="Tang K.H."/>
            <person name="Barry K."/>
            <person name="Chertkov O."/>
            <person name="Dalin E."/>
            <person name="Han C.S."/>
            <person name="Hauser L.J."/>
            <person name="Honchak B.M."/>
            <person name="Karbach L.E."/>
            <person name="Land M.L."/>
            <person name="Lapidus A."/>
            <person name="Larimer F.W."/>
            <person name="Mikhailova N."/>
            <person name="Pitluck S."/>
            <person name="Pierson B.K."/>
            <person name="Blankenship R.E."/>
        </authorList>
    </citation>
    <scope>NUCLEOTIDE SEQUENCE [LARGE SCALE GENOMIC DNA]</scope>
    <source>
        <strain evidence="6">ATCC 29366 / DSM 635 / J-10-fl</strain>
    </source>
</reference>
<dbReference type="InterPro" id="IPR017911">
    <property type="entry name" value="MacB-like_ATP-bd"/>
</dbReference>
<evidence type="ECO:0000313" key="5">
    <source>
        <dbReference type="EMBL" id="ABY33735.1"/>
    </source>
</evidence>
<dbReference type="PANTHER" id="PTHR24220">
    <property type="entry name" value="IMPORT ATP-BINDING PROTEIN"/>
    <property type="match status" value="1"/>
</dbReference>
<dbReference type="KEGG" id="cau:Caur_0487"/>
<protein>
    <submittedName>
        <fullName evidence="5">ABC transporter related</fullName>
    </submittedName>
</protein>
<dbReference type="InterPro" id="IPR003593">
    <property type="entry name" value="AAA+_ATPase"/>
</dbReference>
<dbReference type="GO" id="GO:0022857">
    <property type="term" value="F:transmembrane transporter activity"/>
    <property type="evidence" value="ECO:0000318"/>
    <property type="project" value="GO_Central"/>
</dbReference>
<dbReference type="InParanoid" id="A9WE75"/>
<dbReference type="Pfam" id="PF00005">
    <property type="entry name" value="ABC_tran"/>
    <property type="match status" value="1"/>
</dbReference>
<keyword evidence="2" id="KW-0547">Nucleotide-binding</keyword>
<evidence type="ECO:0000256" key="3">
    <source>
        <dbReference type="ARBA" id="ARBA00022840"/>
    </source>
</evidence>
<dbReference type="PROSITE" id="PS50893">
    <property type="entry name" value="ABC_TRANSPORTER_2"/>
    <property type="match status" value="1"/>
</dbReference>
<dbReference type="PATRIC" id="fig|324602.8.peg.553"/>
<keyword evidence="3" id="KW-0067">ATP-binding</keyword>
<keyword evidence="6" id="KW-1185">Reference proteome</keyword>
<feature type="domain" description="ABC transporter" evidence="4">
    <location>
        <begin position="14"/>
        <end position="239"/>
    </location>
</feature>
<dbReference type="GO" id="GO:0005524">
    <property type="term" value="F:ATP binding"/>
    <property type="evidence" value="ECO:0007669"/>
    <property type="project" value="UniProtKB-KW"/>
</dbReference>
<accession>A9WE75</accession>
<dbReference type="PANTHER" id="PTHR24220:SF685">
    <property type="entry name" value="ABC TRANSPORTER RELATED"/>
    <property type="match status" value="1"/>
</dbReference>
<sequence length="239" mass="26322">MFQQPMQMIDKTVICCEHVTKSYLEGERQRIVLRDITFQVQAGELIVLLGKSGSGKSTLLNLVSGIDTPDTGAIWVAGQRLDQLRERERTLFRRRSIGFVFQFYNLAPTLTALENVLLPLELNGQRGATARAAALAMLEAVGLADRANTYPDRLSGGEQQRVAIARALVHNPELVLADEPTGNLDSDTGAQVLDLLDQLTRQQGKTLIMVTHSREMVGVADRVFQLRNGQIQEVALSAV</sequence>
<dbReference type="eggNOG" id="COG1136">
    <property type="taxonomic scope" value="Bacteria"/>
</dbReference>
<dbReference type="FunFam" id="3.40.50.300:FF:000032">
    <property type="entry name" value="Export ABC transporter ATP-binding protein"/>
    <property type="match status" value="1"/>
</dbReference>
<gene>
    <name evidence="5" type="ordered locus">Caur_0487</name>
</gene>
<dbReference type="InterPro" id="IPR003439">
    <property type="entry name" value="ABC_transporter-like_ATP-bd"/>
</dbReference>
<dbReference type="EMBL" id="CP000909">
    <property type="protein sequence ID" value="ABY33735.1"/>
    <property type="molecule type" value="Genomic_DNA"/>
</dbReference>
<evidence type="ECO:0000256" key="2">
    <source>
        <dbReference type="ARBA" id="ARBA00022741"/>
    </source>
</evidence>
<dbReference type="GO" id="GO:0005886">
    <property type="term" value="C:plasma membrane"/>
    <property type="evidence" value="ECO:0000318"/>
    <property type="project" value="GO_Central"/>
</dbReference>
<dbReference type="STRING" id="324602.Caur_0487"/>
<evidence type="ECO:0000259" key="4">
    <source>
        <dbReference type="PROSITE" id="PS50893"/>
    </source>
</evidence>
<dbReference type="SUPFAM" id="SSF52540">
    <property type="entry name" value="P-loop containing nucleoside triphosphate hydrolases"/>
    <property type="match status" value="1"/>
</dbReference>
<name>A9WE75_CHLAA</name>
<dbReference type="InterPro" id="IPR027417">
    <property type="entry name" value="P-loop_NTPase"/>
</dbReference>
<evidence type="ECO:0000313" key="6">
    <source>
        <dbReference type="Proteomes" id="UP000002008"/>
    </source>
</evidence>
<keyword evidence="1" id="KW-0813">Transport</keyword>
<dbReference type="PROSITE" id="PS00211">
    <property type="entry name" value="ABC_TRANSPORTER_1"/>
    <property type="match status" value="1"/>
</dbReference>
<dbReference type="EnsemblBacteria" id="ABY33735">
    <property type="protein sequence ID" value="ABY33735"/>
    <property type="gene ID" value="Caur_0487"/>
</dbReference>
<dbReference type="SMART" id="SM00382">
    <property type="entry name" value="AAA"/>
    <property type="match status" value="1"/>
</dbReference>
<dbReference type="Proteomes" id="UP000002008">
    <property type="component" value="Chromosome"/>
</dbReference>
<dbReference type="GO" id="GO:0055085">
    <property type="term" value="P:transmembrane transport"/>
    <property type="evidence" value="ECO:0000318"/>
    <property type="project" value="GO_Central"/>
</dbReference>
<dbReference type="CDD" id="cd03255">
    <property type="entry name" value="ABC_MJ0796_LolCDE_FtsE"/>
    <property type="match status" value="1"/>
</dbReference>